<evidence type="ECO:0000256" key="8">
    <source>
        <dbReference type="ARBA" id="ARBA00022989"/>
    </source>
</evidence>
<dbReference type="PRINTS" id="PR00237">
    <property type="entry name" value="GPCRRHODOPSN"/>
</dbReference>
<dbReference type="Gene3D" id="1.20.1070.10">
    <property type="entry name" value="Rhodopsin 7-helix transmembrane proteins"/>
    <property type="match status" value="2"/>
</dbReference>
<feature type="transmembrane region" description="Helical" evidence="15">
    <location>
        <begin position="106"/>
        <end position="127"/>
    </location>
</feature>
<feature type="transmembrane region" description="Helical" evidence="15">
    <location>
        <begin position="32"/>
        <end position="55"/>
    </location>
</feature>
<dbReference type="InterPro" id="IPR000725">
    <property type="entry name" value="Olfact_rcpt"/>
</dbReference>
<evidence type="ECO:0000313" key="18">
    <source>
        <dbReference type="Proteomes" id="UP000700334"/>
    </source>
</evidence>
<dbReference type="AlphaFoldDB" id="A0A8J6DEU7"/>
<keyword evidence="10 15" id="KW-0472">Membrane</keyword>
<evidence type="ECO:0000256" key="2">
    <source>
        <dbReference type="ARBA" id="ARBA00004651"/>
    </source>
</evidence>
<feature type="domain" description="G-protein coupled receptors family 1 profile" evidence="16">
    <location>
        <begin position="365"/>
        <end position="611"/>
    </location>
</feature>
<dbReference type="GO" id="GO:0004984">
    <property type="term" value="F:olfactory receptor activity"/>
    <property type="evidence" value="ECO:0007669"/>
    <property type="project" value="InterPro"/>
</dbReference>
<dbReference type="Proteomes" id="UP000700334">
    <property type="component" value="Unassembled WGS sequence"/>
</dbReference>
<protein>
    <submittedName>
        <fullName evidence="17">Olfactory receptor 4K15</fullName>
    </submittedName>
</protein>
<feature type="transmembrane region" description="Helical" evidence="15">
    <location>
        <begin position="422"/>
        <end position="444"/>
    </location>
</feature>
<feature type="transmembrane region" description="Helical" evidence="15">
    <location>
        <begin position="561"/>
        <end position="584"/>
    </location>
</feature>
<keyword evidence="8 15" id="KW-1133">Transmembrane helix</keyword>
<keyword evidence="9 14" id="KW-0297">G-protein coupled receptor</keyword>
<feature type="transmembrane region" description="Helical" evidence="15">
    <location>
        <begin position="148"/>
        <end position="165"/>
    </location>
</feature>
<evidence type="ECO:0000256" key="12">
    <source>
        <dbReference type="ARBA" id="ARBA00023170"/>
    </source>
</evidence>
<dbReference type="InterPro" id="IPR017452">
    <property type="entry name" value="GPCR_Rhodpsn_7TM"/>
</dbReference>
<dbReference type="EMBL" id="JAGFMF010012236">
    <property type="protein sequence ID" value="KAG8505761.1"/>
    <property type="molecule type" value="Genomic_DNA"/>
</dbReference>
<comment type="subcellular location">
    <subcellularLocation>
        <location evidence="2">Cell membrane</location>
        <topology evidence="2">Multi-pass membrane protein</topology>
    </subcellularLocation>
</comment>
<keyword evidence="7" id="KW-0552">Olfaction</keyword>
<feature type="transmembrane region" description="Helical" evidence="15">
    <location>
        <begin position="596"/>
        <end position="613"/>
    </location>
</feature>
<feature type="transmembrane region" description="Helical" evidence="15">
    <location>
        <begin position="464"/>
        <end position="486"/>
    </location>
</feature>
<organism evidence="17 18">
    <name type="scientific">Galemys pyrenaicus</name>
    <name type="common">Iberian desman</name>
    <name type="synonym">Pyrenean desman</name>
    <dbReference type="NCBI Taxonomy" id="202257"/>
    <lineage>
        <taxon>Eukaryota</taxon>
        <taxon>Metazoa</taxon>
        <taxon>Chordata</taxon>
        <taxon>Craniata</taxon>
        <taxon>Vertebrata</taxon>
        <taxon>Euteleostomi</taxon>
        <taxon>Mammalia</taxon>
        <taxon>Eutheria</taxon>
        <taxon>Laurasiatheria</taxon>
        <taxon>Eulipotyphla</taxon>
        <taxon>Talpidae</taxon>
        <taxon>Galemys</taxon>
    </lineage>
</organism>
<dbReference type="CDD" id="cd15226">
    <property type="entry name" value="7tmA_OR4-like"/>
    <property type="match status" value="1"/>
</dbReference>
<dbReference type="GO" id="GO:0005886">
    <property type="term" value="C:plasma membrane"/>
    <property type="evidence" value="ECO:0007669"/>
    <property type="project" value="UniProtKB-SubCell"/>
</dbReference>
<proteinExistence type="inferred from homology"/>
<feature type="domain" description="G-protein coupled receptors family 1 profile" evidence="16">
    <location>
        <begin position="48"/>
        <end position="297"/>
    </location>
</feature>
<accession>A0A8J6DEU7</accession>
<evidence type="ECO:0000259" key="16">
    <source>
        <dbReference type="PROSITE" id="PS50262"/>
    </source>
</evidence>
<dbReference type="PROSITE" id="PS00237">
    <property type="entry name" value="G_PROTEIN_RECEP_F1_1"/>
    <property type="match status" value="1"/>
</dbReference>
<feature type="transmembrane region" description="Helical" evidence="15">
    <location>
        <begin position="207"/>
        <end position="233"/>
    </location>
</feature>
<keyword evidence="11" id="KW-1015">Disulfide bond</keyword>
<keyword evidence="4" id="KW-1003">Cell membrane</keyword>
<evidence type="ECO:0000313" key="17">
    <source>
        <dbReference type="EMBL" id="KAG8505761.1"/>
    </source>
</evidence>
<feature type="non-terminal residue" evidence="17">
    <location>
        <position position="645"/>
    </location>
</feature>
<dbReference type="InterPro" id="IPR050427">
    <property type="entry name" value="Olfactory_Receptors"/>
</dbReference>
<evidence type="ECO:0000256" key="7">
    <source>
        <dbReference type="ARBA" id="ARBA00022725"/>
    </source>
</evidence>
<dbReference type="InterPro" id="IPR000276">
    <property type="entry name" value="GPCR_Rhodpsn"/>
</dbReference>
<sequence>LKTNKYSNVNNCSSFVSKFILLGFSHTREIQILLFSVFSGTYILTLLGNLCIICAVTWDHRLQTPMYVLLANFSFLEICYVTSTVPNMLANFLSETSTISFSGCFLQFYFFFSMGTTETFFLSAMAFDRYLAICRPLHYPTIMTVQRCITMGAGCWVCGFTYFLLPINLVSQLLFCCLNEIDHFLCDPGPLIKLSCVPAPGTEITCAIFNSVLIFSTFLFITSSYTLVIRAVLRVPSAEGRRKAFSTCGSHLAVVSLFYGSIMLVYVSPTAGNPAGIQKYVTLFYSVLTPLFNPLIYSLQNKEMKEALRKLFNTVTEDKFLPKSMSETNYSRVTEFVLLGLSGSKELQPLLFVIFSLLYLAILLGNSLIILTVTSDSRLHTPMYFLLANLSFIDICVASFATPKMLADLLVERKTISFEACMTQIFFVHLFTGGEMVLLVSMAYDRYVAICKPLHYMTIMSRRVCVILVLISWFVGFIHTTSQLAFTVNLPFCGPNEVDSFFCDLPLVTKLACLDTYVVSLLIVADSGFLSLSSFLLLVVSYTVILITVRNRSSASMAKARSTLTAHITVVTLFFGPCIFIYVWPFSGYSVDKVLAVLYTIFTPILNPAIYTLRNKEMKSAMSKLKGRYLKPGQVSAVIRNALSL</sequence>
<keyword evidence="18" id="KW-1185">Reference proteome</keyword>
<evidence type="ECO:0000256" key="11">
    <source>
        <dbReference type="ARBA" id="ARBA00023157"/>
    </source>
</evidence>
<evidence type="ECO:0000256" key="13">
    <source>
        <dbReference type="ARBA" id="ARBA00023224"/>
    </source>
</evidence>
<dbReference type="PANTHER" id="PTHR48002">
    <property type="entry name" value="OLFACTORY RECEPTOR"/>
    <property type="match status" value="1"/>
</dbReference>
<feature type="transmembrane region" description="Helical" evidence="15">
    <location>
        <begin position="67"/>
        <end position="86"/>
    </location>
</feature>
<keyword evidence="6 14" id="KW-0812">Transmembrane</keyword>
<dbReference type="PRINTS" id="PR00245">
    <property type="entry name" value="OLFACTORYR"/>
</dbReference>
<dbReference type="FunFam" id="1.20.1070.10:FF:000001">
    <property type="entry name" value="Olfactory receptor"/>
    <property type="match status" value="1"/>
</dbReference>
<keyword evidence="12 14" id="KW-0675">Receptor</keyword>
<evidence type="ECO:0000256" key="5">
    <source>
        <dbReference type="ARBA" id="ARBA00022606"/>
    </source>
</evidence>
<feature type="transmembrane region" description="Helical" evidence="15">
    <location>
        <begin position="529"/>
        <end position="549"/>
    </location>
</feature>
<keyword evidence="5" id="KW-0716">Sensory transduction</keyword>
<feature type="transmembrane region" description="Helical" evidence="15">
    <location>
        <begin position="350"/>
        <end position="371"/>
    </location>
</feature>
<comment type="caution">
    <text evidence="17">The sequence shown here is derived from an EMBL/GenBank/DDBJ whole genome shotgun (WGS) entry which is preliminary data.</text>
</comment>
<dbReference type="GO" id="GO:0004930">
    <property type="term" value="F:G protein-coupled receptor activity"/>
    <property type="evidence" value="ECO:0007669"/>
    <property type="project" value="UniProtKB-KW"/>
</dbReference>
<evidence type="ECO:0000256" key="3">
    <source>
        <dbReference type="ARBA" id="ARBA00010663"/>
    </source>
</evidence>
<dbReference type="FunFam" id="1.20.1070.10:FF:000012">
    <property type="entry name" value="Olfactory receptor"/>
    <property type="match status" value="1"/>
</dbReference>
<comment type="similarity">
    <text evidence="3 14">Belongs to the G-protein coupled receptor 1 family.</text>
</comment>
<reference evidence="17" key="1">
    <citation type="journal article" date="2021" name="Evol. Appl.">
        <title>The genome of the Pyrenean desman and the effects of bottlenecks and inbreeding on the genomic landscape of an endangered species.</title>
        <authorList>
            <person name="Escoda L."/>
            <person name="Castresana J."/>
        </authorList>
    </citation>
    <scope>NUCLEOTIDE SEQUENCE</scope>
    <source>
        <strain evidence="17">IBE-C5619</strain>
    </source>
</reference>
<feature type="transmembrane region" description="Helical" evidence="15">
    <location>
        <begin position="245"/>
        <end position="267"/>
    </location>
</feature>
<comment type="function">
    <text evidence="1">Putative odorant or sperm cell receptor.</text>
</comment>
<evidence type="ECO:0000256" key="14">
    <source>
        <dbReference type="RuleBase" id="RU000688"/>
    </source>
</evidence>
<evidence type="ECO:0000256" key="10">
    <source>
        <dbReference type="ARBA" id="ARBA00023136"/>
    </source>
</evidence>
<dbReference type="OrthoDB" id="9902777at2759"/>
<evidence type="ECO:0000256" key="1">
    <source>
        <dbReference type="ARBA" id="ARBA00003929"/>
    </source>
</evidence>
<dbReference type="Pfam" id="PF13853">
    <property type="entry name" value="7tm_4"/>
    <property type="match status" value="2"/>
</dbReference>
<name>A0A8J6DEU7_GALPY</name>
<dbReference type="SUPFAM" id="SSF81321">
    <property type="entry name" value="Family A G protein-coupled receptor-like"/>
    <property type="match status" value="2"/>
</dbReference>
<keyword evidence="13 14" id="KW-0807">Transducer</keyword>
<gene>
    <name evidence="17" type="ORF">J0S82_017657</name>
</gene>
<evidence type="ECO:0000256" key="6">
    <source>
        <dbReference type="ARBA" id="ARBA00022692"/>
    </source>
</evidence>
<feature type="transmembrane region" description="Helical" evidence="15">
    <location>
        <begin position="383"/>
        <end position="402"/>
    </location>
</feature>
<evidence type="ECO:0000256" key="9">
    <source>
        <dbReference type="ARBA" id="ARBA00023040"/>
    </source>
</evidence>
<evidence type="ECO:0000256" key="15">
    <source>
        <dbReference type="SAM" id="Phobius"/>
    </source>
</evidence>
<dbReference type="PROSITE" id="PS50262">
    <property type="entry name" value="G_PROTEIN_RECEP_F1_2"/>
    <property type="match status" value="2"/>
</dbReference>
<evidence type="ECO:0000256" key="4">
    <source>
        <dbReference type="ARBA" id="ARBA00022475"/>
    </source>
</evidence>
<dbReference type="CDD" id="cd15913">
    <property type="entry name" value="7tmA_OR11G-like"/>
    <property type="match status" value="1"/>
</dbReference>